<evidence type="ECO:0000256" key="6">
    <source>
        <dbReference type="ARBA" id="ARBA00023136"/>
    </source>
</evidence>
<keyword evidence="3" id="KW-1003">Cell membrane</keyword>
<feature type="transmembrane region" description="Helical" evidence="7">
    <location>
        <begin position="261"/>
        <end position="280"/>
    </location>
</feature>
<feature type="transmembrane region" description="Helical" evidence="7">
    <location>
        <begin position="6"/>
        <end position="28"/>
    </location>
</feature>
<sequence>MDGDRWITIALFIAALLVLGLLVWLAGVEETISALERARLSLVAVVLALAVFWLASWGMSLYVVLDALGHPISAVKSILVFSAAMFANNITPFGQAGGEPVSAFLISEAADTEYENGLAAIASVDTLHFMPSIGMAFTGVAVFALDATRLSRDLYLSVAVLGVLLAVFVLVGVSGYRYRHQIEHAIAVVVTPILRLVARVIPGREPPSPEAIEHRIDGFFGAIERIASDREAILKATTFSAAGWVALSVALWVAVSAVGGSVPLAAALIAVPIGSIAGVTPLPGGSGAIETAFAAILVSIGGILQGTAVAAVLVHRIATYWLPTIVGGLVAASLGASRARTE</sequence>
<evidence type="ECO:0000256" key="4">
    <source>
        <dbReference type="ARBA" id="ARBA00022692"/>
    </source>
</evidence>
<gene>
    <name evidence="8" type="ORF">DV733_03260</name>
</gene>
<dbReference type="GO" id="GO:0005886">
    <property type="term" value="C:plasma membrane"/>
    <property type="evidence" value="ECO:0007669"/>
    <property type="project" value="UniProtKB-SubCell"/>
</dbReference>
<dbReference type="Pfam" id="PF03706">
    <property type="entry name" value="LPG_synthase_TM"/>
    <property type="match status" value="1"/>
</dbReference>
<evidence type="ECO:0000313" key="8">
    <source>
        <dbReference type="EMBL" id="QCC50312.1"/>
    </source>
</evidence>
<dbReference type="KEGG" id="hsn:DV733_03260"/>
<feature type="transmembrane region" description="Helical" evidence="7">
    <location>
        <begin position="40"/>
        <end position="65"/>
    </location>
</feature>
<dbReference type="AlphaFoldDB" id="A0A4D6HB85"/>
<proteinExistence type="inferred from homology"/>
<evidence type="ECO:0000256" key="5">
    <source>
        <dbReference type="ARBA" id="ARBA00022989"/>
    </source>
</evidence>
<dbReference type="OrthoDB" id="15513at2157"/>
<protein>
    <submittedName>
        <fullName evidence="8">TIGR00374 family protein</fullName>
    </submittedName>
</protein>
<comment type="subcellular location">
    <subcellularLocation>
        <location evidence="1">Cell membrane</location>
        <topology evidence="1">Multi-pass membrane protein</topology>
    </subcellularLocation>
</comment>
<evidence type="ECO:0000256" key="2">
    <source>
        <dbReference type="ARBA" id="ARBA00011061"/>
    </source>
</evidence>
<feature type="transmembrane region" description="Helical" evidence="7">
    <location>
        <begin position="320"/>
        <end position="337"/>
    </location>
</feature>
<evidence type="ECO:0000256" key="7">
    <source>
        <dbReference type="SAM" id="Phobius"/>
    </source>
</evidence>
<feature type="transmembrane region" description="Helical" evidence="7">
    <location>
        <begin position="292"/>
        <end position="314"/>
    </location>
</feature>
<dbReference type="PANTHER" id="PTHR39087:SF2">
    <property type="entry name" value="UPF0104 MEMBRANE PROTEIN MJ1595"/>
    <property type="match status" value="1"/>
</dbReference>
<feature type="transmembrane region" description="Helical" evidence="7">
    <location>
        <begin position="154"/>
        <end position="176"/>
    </location>
</feature>
<feature type="transmembrane region" description="Helical" evidence="7">
    <location>
        <begin position="232"/>
        <end position="255"/>
    </location>
</feature>
<dbReference type="RefSeq" id="WP_049993757.1">
    <property type="nucleotide sequence ID" value="NZ_CP031310.1"/>
</dbReference>
<accession>A0A4D6HB85</accession>
<organism evidence="8 9">
    <name type="scientific">Halapricum salinum</name>
    <dbReference type="NCBI Taxonomy" id="1457250"/>
    <lineage>
        <taxon>Archaea</taxon>
        <taxon>Methanobacteriati</taxon>
        <taxon>Methanobacteriota</taxon>
        <taxon>Stenosarchaea group</taxon>
        <taxon>Halobacteria</taxon>
        <taxon>Halobacteriales</taxon>
        <taxon>Haloarculaceae</taxon>
        <taxon>Halapricum</taxon>
    </lineage>
</organism>
<name>A0A4D6HB85_9EURY</name>
<keyword evidence="4 7" id="KW-0812">Transmembrane</keyword>
<evidence type="ECO:0000256" key="1">
    <source>
        <dbReference type="ARBA" id="ARBA00004651"/>
    </source>
</evidence>
<evidence type="ECO:0000313" key="9">
    <source>
        <dbReference type="Proteomes" id="UP000296706"/>
    </source>
</evidence>
<dbReference type="GeneID" id="39846851"/>
<keyword evidence="6 7" id="KW-0472">Membrane</keyword>
<dbReference type="Proteomes" id="UP000296706">
    <property type="component" value="Chromosome"/>
</dbReference>
<keyword evidence="9" id="KW-1185">Reference proteome</keyword>
<dbReference type="NCBIfam" id="TIGR00374">
    <property type="entry name" value="flippase-like domain"/>
    <property type="match status" value="1"/>
</dbReference>
<dbReference type="EMBL" id="CP031310">
    <property type="protein sequence ID" value="QCC50312.1"/>
    <property type="molecule type" value="Genomic_DNA"/>
</dbReference>
<keyword evidence="5 7" id="KW-1133">Transmembrane helix</keyword>
<comment type="similarity">
    <text evidence="2">Belongs to the UPF0104 family.</text>
</comment>
<dbReference type="PANTHER" id="PTHR39087">
    <property type="entry name" value="UPF0104 MEMBRANE PROTEIN MJ1595"/>
    <property type="match status" value="1"/>
</dbReference>
<evidence type="ECO:0000256" key="3">
    <source>
        <dbReference type="ARBA" id="ARBA00022475"/>
    </source>
</evidence>
<dbReference type="STRING" id="1457250.GCA_000755225_02949"/>
<dbReference type="InterPro" id="IPR022791">
    <property type="entry name" value="L-PG_synthase/AglD"/>
</dbReference>
<reference evidence="8 9" key="1">
    <citation type="journal article" date="2019" name="Nat. Commun.">
        <title>A new type of DNA phosphorothioation-based antiviral system in archaea.</title>
        <authorList>
            <person name="Xiong L."/>
            <person name="Liu S."/>
            <person name="Chen S."/>
            <person name="Xiao Y."/>
            <person name="Zhu B."/>
            <person name="Gao Y."/>
            <person name="Zhang Y."/>
            <person name="Chen B."/>
            <person name="Luo J."/>
            <person name="Deng Z."/>
            <person name="Chen X."/>
            <person name="Wang L."/>
            <person name="Chen S."/>
        </authorList>
    </citation>
    <scope>NUCLEOTIDE SEQUENCE [LARGE SCALE GENOMIC DNA]</scope>
    <source>
        <strain evidence="8 9">CBA1105</strain>
    </source>
</reference>